<organism evidence="1 2">
    <name type="scientific">Apiospora kogelbergensis</name>
    <dbReference type="NCBI Taxonomy" id="1337665"/>
    <lineage>
        <taxon>Eukaryota</taxon>
        <taxon>Fungi</taxon>
        <taxon>Dikarya</taxon>
        <taxon>Ascomycota</taxon>
        <taxon>Pezizomycotina</taxon>
        <taxon>Sordariomycetes</taxon>
        <taxon>Xylariomycetidae</taxon>
        <taxon>Amphisphaeriales</taxon>
        <taxon>Apiosporaceae</taxon>
        <taxon>Apiospora</taxon>
    </lineage>
</organism>
<proteinExistence type="predicted"/>
<accession>A0AAW0RAL9</accession>
<evidence type="ECO:0000313" key="2">
    <source>
        <dbReference type="Proteomes" id="UP001392437"/>
    </source>
</evidence>
<gene>
    <name evidence="1" type="ORF">PG999_000140</name>
</gene>
<dbReference type="EMBL" id="JAQQWP010000001">
    <property type="protein sequence ID" value="KAK8131967.1"/>
    <property type="molecule type" value="Genomic_DNA"/>
</dbReference>
<keyword evidence="2" id="KW-1185">Reference proteome</keyword>
<evidence type="ECO:0008006" key="3">
    <source>
        <dbReference type="Google" id="ProtNLM"/>
    </source>
</evidence>
<sequence>MDKLSDEMRALELEARAESGSAEMDKSFVDRILELPRELFDMVIGEMTISQQANLMLTNKALYDKVLPVMDGFIWNAPPKPLPQMLNDRGQLHWEYVKQAEMIAMDMGKVACPWCNIVHSPLRCLDDGPGSRFLCAGLPPLGHGRPNYLPPQGFDKRPNGWHPLMLYAFAVWSANGRDTTPLRDAAGLDYSREVLDPVTNAPKTRDEWKLNWVPGHGLFARWQHSELVLPDDTAIETNKECCGCAHTFQYYDRGTLNEVHGEEAQFDQDCAHIFHMSRPRDIDQTGSRTTMLSGKATKLNVGVVDGCRECGMDFQFAWEEFDTQPLNGVQQWLRHWLHFTTWFHLGRDFDIQAVCNTMQAQNGQWHNSARSGPADCEPLGIGQVAALSGMPVEY</sequence>
<protein>
    <recommendedName>
        <fullName evidence="3">F-box domain-containing protein</fullName>
    </recommendedName>
</protein>
<dbReference type="AlphaFoldDB" id="A0AAW0RAL9"/>
<name>A0AAW0RAL9_9PEZI</name>
<evidence type="ECO:0000313" key="1">
    <source>
        <dbReference type="EMBL" id="KAK8131967.1"/>
    </source>
</evidence>
<comment type="caution">
    <text evidence="1">The sequence shown here is derived from an EMBL/GenBank/DDBJ whole genome shotgun (WGS) entry which is preliminary data.</text>
</comment>
<dbReference type="Proteomes" id="UP001392437">
    <property type="component" value="Unassembled WGS sequence"/>
</dbReference>
<reference evidence="1 2" key="1">
    <citation type="submission" date="2023-01" db="EMBL/GenBank/DDBJ databases">
        <title>Analysis of 21 Apiospora genomes using comparative genomics revels a genus with tremendous synthesis potential of carbohydrate active enzymes and secondary metabolites.</title>
        <authorList>
            <person name="Sorensen T."/>
        </authorList>
    </citation>
    <scope>NUCLEOTIDE SEQUENCE [LARGE SCALE GENOMIC DNA]</scope>
    <source>
        <strain evidence="1 2">CBS 117206</strain>
    </source>
</reference>